<dbReference type="EMBL" id="MK801733">
    <property type="protein sequence ID" value="QDF18237.1"/>
    <property type="molecule type" value="Genomic_DNA"/>
</dbReference>
<organism evidence="2 3">
    <name type="scientific">Gordonia phage Chelms</name>
    <dbReference type="NCBI Taxonomy" id="2588132"/>
    <lineage>
        <taxon>Viruses</taxon>
        <taxon>Duplodnaviria</taxon>
        <taxon>Heunggongvirae</taxon>
        <taxon>Uroviricota</taxon>
        <taxon>Caudoviricetes</taxon>
        <taxon>Montyvirus</taxon>
        <taxon>Montyvirus chelms</taxon>
    </lineage>
</organism>
<name>A0A4Y6EJL6_9CAUD</name>
<feature type="region of interest" description="Disordered" evidence="1">
    <location>
        <begin position="62"/>
        <end position="122"/>
    </location>
</feature>
<proteinExistence type="predicted"/>
<keyword evidence="3" id="KW-1185">Reference proteome</keyword>
<gene>
    <name evidence="2" type="primary">22</name>
    <name evidence="2" type="ORF">SEA_CHELMS_22</name>
</gene>
<dbReference type="Proteomes" id="UP000315166">
    <property type="component" value="Segment"/>
</dbReference>
<dbReference type="GeneID" id="55616403"/>
<feature type="compositionally biased region" description="Polar residues" evidence="1">
    <location>
        <begin position="99"/>
        <end position="109"/>
    </location>
</feature>
<reference evidence="2 3" key="1">
    <citation type="submission" date="2019-04" db="EMBL/GenBank/DDBJ databases">
        <authorList>
            <person name="Ahlbrecht B.C."/>
            <person name="Almail A."/>
            <person name="Blakestad S.M."/>
            <person name="Calhoun C.D."/>
            <person name="Chesley E."/>
            <person name="Craven C.R."/>
            <person name="Hoagland S.Z."/>
            <person name="Jost S.L."/>
            <person name="Manz Z.R."/>
            <person name="Pena P.B."/>
            <person name="Pfenning K.J."/>
            <person name="Postl L.C."/>
            <person name="Ramsey E.P."/>
            <person name="Roberts C.A."/>
            <person name="Sevcik K.M."/>
            <person name="Whitman F.C."/>
            <person name="Chia C.P."/>
            <person name="McKinney A.L."/>
            <person name="Tolsma S."/>
            <person name="Ward R.E."/>
            <person name="Garlena R.A."/>
            <person name="Russell D.A."/>
            <person name="Pope W.H."/>
            <person name="Jacobs-Sera D."/>
            <person name="Hatfull G.F."/>
        </authorList>
    </citation>
    <scope>NUCLEOTIDE SEQUENCE [LARGE SCALE GENOMIC DNA]</scope>
</reference>
<accession>A0A4Y6EJL6</accession>
<evidence type="ECO:0000256" key="1">
    <source>
        <dbReference type="SAM" id="MobiDB-lite"/>
    </source>
</evidence>
<dbReference type="KEGG" id="vg:55616403"/>
<evidence type="ECO:0000313" key="2">
    <source>
        <dbReference type="EMBL" id="QDF18237.1"/>
    </source>
</evidence>
<dbReference type="RefSeq" id="YP_009846038.1">
    <property type="nucleotide sequence ID" value="NC_048768.1"/>
</dbReference>
<protein>
    <submittedName>
        <fullName evidence="2">Uncharacterized protein</fullName>
    </submittedName>
</protein>
<feature type="compositionally biased region" description="Basic and acidic residues" evidence="1">
    <location>
        <begin position="29"/>
        <end position="40"/>
    </location>
</feature>
<feature type="compositionally biased region" description="Polar residues" evidence="1">
    <location>
        <begin position="77"/>
        <end position="90"/>
    </location>
</feature>
<evidence type="ECO:0000313" key="3">
    <source>
        <dbReference type="Proteomes" id="UP000315166"/>
    </source>
</evidence>
<feature type="region of interest" description="Disordered" evidence="1">
    <location>
        <begin position="18"/>
        <end position="40"/>
    </location>
</feature>
<sequence>MAEAPTPDELAAKRRELKELRQQNADTQVNRDQKAAEERRVREMEAIQAEINYELQAQAILEGKPLPDFNEPPTNEPPDNSSVPASTDQSNTDDKTDEQAASQTPQAPQVNLGGDDDNQEGA</sequence>